<evidence type="ECO:0000256" key="2">
    <source>
        <dbReference type="ARBA" id="ARBA00022723"/>
    </source>
</evidence>
<dbReference type="NCBIfam" id="NF006672">
    <property type="entry name" value="PRK09220.1"/>
    <property type="match status" value="1"/>
</dbReference>
<reference evidence="8 9" key="1">
    <citation type="submission" date="2020-07" db="EMBL/GenBank/DDBJ databases">
        <title>isolation of Luteimonas sp. SJ-16.</title>
        <authorList>
            <person name="Huang X.-X."/>
            <person name="Xu L."/>
            <person name="Sun J.-Q."/>
        </authorList>
    </citation>
    <scope>NUCLEOTIDE SEQUENCE [LARGE SCALE GENOMIC DNA]</scope>
    <source>
        <strain evidence="8 9">SJ-16</strain>
    </source>
</reference>
<comment type="catalytic activity">
    <reaction evidence="6">
        <text>5-(methylsulfanyl)-D-ribulose 1-phosphate = 5-methylsulfanyl-2,3-dioxopentyl phosphate + H2O</text>
        <dbReference type="Rhea" id="RHEA:15549"/>
        <dbReference type="ChEBI" id="CHEBI:15377"/>
        <dbReference type="ChEBI" id="CHEBI:58548"/>
        <dbReference type="ChEBI" id="CHEBI:58828"/>
        <dbReference type="EC" id="4.2.1.109"/>
    </reaction>
</comment>
<dbReference type="EMBL" id="JACCJZ010000017">
    <property type="protein sequence ID" value="NYZ63140.1"/>
    <property type="molecule type" value="Genomic_DNA"/>
</dbReference>
<dbReference type="GO" id="GO:0005737">
    <property type="term" value="C:cytoplasm"/>
    <property type="evidence" value="ECO:0007669"/>
    <property type="project" value="UniProtKB-UniRule"/>
</dbReference>
<keyword evidence="1 6" id="KW-0028">Amino-acid biosynthesis</keyword>
<dbReference type="UniPathway" id="UPA00904">
    <property type="reaction ID" value="UER00875"/>
</dbReference>
<feature type="binding site" evidence="6">
    <location>
        <position position="104"/>
    </location>
    <ligand>
        <name>Zn(2+)</name>
        <dbReference type="ChEBI" id="CHEBI:29105"/>
    </ligand>
</feature>
<dbReference type="InterPro" id="IPR001303">
    <property type="entry name" value="Aldolase_II/adducin_N"/>
</dbReference>
<comment type="similarity">
    <text evidence="6">Belongs to the aldolase class II family. MtnB subfamily.</text>
</comment>
<evidence type="ECO:0000256" key="1">
    <source>
        <dbReference type="ARBA" id="ARBA00022605"/>
    </source>
</evidence>
<feature type="domain" description="Class II aldolase/adducin N-terminal" evidence="7">
    <location>
        <begin position="18"/>
        <end position="206"/>
    </location>
</feature>
<evidence type="ECO:0000256" key="6">
    <source>
        <dbReference type="HAMAP-Rule" id="MF_01677"/>
    </source>
</evidence>
<dbReference type="GO" id="GO:0008270">
    <property type="term" value="F:zinc ion binding"/>
    <property type="evidence" value="ECO:0007669"/>
    <property type="project" value="UniProtKB-UniRule"/>
</dbReference>
<dbReference type="Pfam" id="PF00596">
    <property type="entry name" value="Aldolase_II"/>
    <property type="match status" value="1"/>
</dbReference>
<dbReference type="InterPro" id="IPR017714">
    <property type="entry name" value="MethylthioRu-1-P_deHdtase_MtnB"/>
</dbReference>
<dbReference type="GO" id="GO:0046570">
    <property type="term" value="F:methylthioribulose 1-phosphate dehydratase activity"/>
    <property type="evidence" value="ECO:0007669"/>
    <property type="project" value="UniProtKB-UniRule"/>
</dbReference>
<dbReference type="HAMAP" id="MF_01677">
    <property type="entry name" value="Salvage_MtnB"/>
    <property type="match status" value="1"/>
</dbReference>
<dbReference type="GO" id="GO:0005996">
    <property type="term" value="P:monosaccharide metabolic process"/>
    <property type="evidence" value="ECO:0007669"/>
    <property type="project" value="UniProtKB-ARBA"/>
</dbReference>
<proteinExistence type="inferred from homology"/>
<dbReference type="RefSeq" id="WP_180545358.1">
    <property type="nucleotide sequence ID" value="NZ_JACCJZ010000017.1"/>
</dbReference>
<keyword evidence="2 6" id="KW-0479">Metal-binding</keyword>
<dbReference type="SMART" id="SM01007">
    <property type="entry name" value="Aldolase_II"/>
    <property type="match status" value="1"/>
</dbReference>
<evidence type="ECO:0000313" key="9">
    <source>
        <dbReference type="Proteomes" id="UP000589896"/>
    </source>
</evidence>
<gene>
    <name evidence="6" type="primary">mtnB</name>
    <name evidence="8" type="ORF">H0E82_10245</name>
</gene>
<comment type="function">
    <text evidence="6">Catalyzes the dehydration of methylthioribulose-1-phosphate (MTRu-1-P) into 2,3-diketo-5-methylthiopentyl-1-phosphate (DK-MTP-1-P).</text>
</comment>
<evidence type="ECO:0000259" key="7">
    <source>
        <dbReference type="SMART" id="SM01007"/>
    </source>
</evidence>
<keyword evidence="4 6" id="KW-0486">Methionine biosynthesis</keyword>
<feature type="binding site" evidence="6">
    <location>
        <position position="106"/>
    </location>
    <ligand>
        <name>Zn(2+)</name>
        <dbReference type="ChEBI" id="CHEBI:29105"/>
    </ligand>
</feature>
<dbReference type="SUPFAM" id="SSF53639">
    <property type="entry name" value="AraD/HMP-PK domain-like"/>
    <property type="match status" value="1"/>
</dbReference>
<accession>A0A7Z0TYQ1</accession>
<dbReference type="GO" id="GO:0019509">
    <property type="term" value="P:L-methionine salvage from methylthioadenosine"/>
    <property type="evidence" value="ECO:0007669"/>
    <property type="project" value="UniProtKB-UniRule"/>
</dbReference>
<dbReference type="Gene3D" id="3.40.225.10">
    <property type="entry name" value="Class II aldolase/adducin N-terminal domain"/>
    <property type="match status" value="1"/>
</dbReference>
<comment type="pathway">
    <text evidence="6">Amino-acid biosynthesis; L-methionine biosynthesis via salvage pathway; L-methionine from S-methyl-5-thio-alpha-D-ribose 1-phosphate: step 2/6.</text>
</comment>
<protein>
    <recommendedName>
        <fullName evidence="6">Methylthioribulose-1-phosphate dehydratase</fullName>
        <shortName evidence="6">MTRu-1-P dehydratase</shortName>
        <ecNumber evidence="6">4.2.1.109</ecNumber>
    </recommendedName>
</protein>
<dbReference type="NCBIfam" id="TIGR03328">
    <property type="entry name" value="salvage_mtnB"/>
    <property type="match status" value="1"/>
</dbReference>
<sequence>MSTSTPPYDGHRLRELAGELIVNIRELAQAGWTPATSSNFSRRLDDRHAAITVSGRDKGRLKEDDIMVVDFDGAAVGSDHRPSAETLLHTQLYRRFAEVGCILHTHSPNQTVASRLFAGAGRIRIEGYELLKAFAGNATHEAAIDIPVLPNSQHMPTLAAQVDALLDAQPMWGYLIDGHGLYAWGRDMAEARRHLEAFDFLLHCELELRRLGARAGM</sequence>
<dbReference type="Proteomes" id="UP000589896">
    <property type="component" value="Unassembled WGS sequence"/>
</dbReference>
<organism evidence="8 9">
    <name type="scientific">Luteimonas deserti</name>
    <dbReference type="NCBI Taxonomy" id="2752306"/>
    <lineage>
        <taxon>Bacteria</taxon>
        <taxon>Pseudomonadati</taxon>
        <taxon>Pseudomonadota</taxon>
        <taxon>Gammaproteobacteria</taxon>
        <taxon>Lysobacterales</taxon>
        <taxon>Lysobacteraceae</taxon>
        <taxon>Luteimonas</taxon>
    </lineage>
</organism>
<dbReference type="PANTHER" id="PTHR10640">
    <property type="entry name" value="METHYLTHIORIBULOSE-1-PHOSPHATE DEHYDRATASE"/>
    <property type="match status" value="1"/>
</dbReference>
<keyword evidence="9" id="KW-1185">Reference proteome</keyword>
<dbReference type="EC" id="4.2.1.109" evidence="6"/>
<evidence type="ECO:0000256" key="4">
    <source>
        <dbReference type="ARBA" id="ARBA00023167"/>
    </source>
</evidence>
<evidence type="ECO:0000256" key="5">
    <source>
        <dbReference type="ARBA" id="ARBA00023239"/>
    </source>
</evidence>
<evidence type="ECO:0000313" key="8">
    <source>
        <dbReference type="EMBL" id="NYZ63140.1"/>
    </source>
</evidence>
<name>A0A7Z0TYQ1_9GAMM</name>
<evidence type="ECO:0000256" key="3">
    <source>
        <dbReference type="ARBA" id="ARBA00022833"/>
    </source>
</evidence>
<keyword evidence="3 6" id="KW-0862">Zinc</keyword>
<dbReference type="InterPro" id="IPR036409">
    <property type="entry name" value="Aldolase_II/adducin_N_sf"/>
</dbReference>
<dbReference type="FunFam" id="3.40.225.10:FF:000007">
    <property type="entry name" value="Methylthioribulose-1-phosphate dehydratase"/>
    <property type="match status" value="1"/>
</dbReference>
<comment type="cofactor">
    <cofactor evidence="6">
        <name>Zn(2+)</name>
        <dbReference type="ChEBI" id="CHEBI:29105"/>
    </cofactor>
    <text evidence="6">Binds 1 zinc ion per subunit.</text>
</comment>
<keyword evidence="5 6" id="KW-0456">Lyase</keyword>
<dbReference type="AlphaFoldDB" id="A0A7Z0TYQ1"/>
<dbReference type="PANTHER" id="PTHR10640:SF7">
    <property type="entry name" value="METHYLTHIORIBULOSE-1-PHOSPHATE DEHYDRATASE"/>
    <property type="match status" value="1"/>
</dbReference>
<comment type="caution">
    <text evidence="8">The sequence shown here is derived from an EMBL/GenBank/DDBJ whole genome shotgun (WGS) entry which is preliminary data.</text>
</comment>